<dbReference type="AlphaFoldDB" id="A0A098S773"/>
<gene>
    <name evidence="6" type="ORF">IX84_09505</name>
</gene>
<dbReference type="Proteomes" id="UP000029736">
    <property type="component" value="Unassembled WGS sequence"/>
</dbReference>
<dbReference type="Pfam" id="PF07681">
    <property type="entry name" value="DoxX"/>
    <property type="match status" value="1"/>
</dbReference>
<evidence type="ECO:0000313" key="6">
    <source>
        <dbReference type="EMBL" id="KGE88414.1"/>
    </source>
</evidence>
<proteinExistence type="predicted"/>
<dbReference type="STRING" id="1524460.IX84_09505"/>
<keyword evidence="7" id="KW-1185">Reference proteome</keyword>
<accession>A0A098S773</accession>
<dbReference type="GO" id="GO:0016020">
    <property type="term" value="C:membrane"/>
    <property type="evidence" value="ECO:0007669"/>
    <property type="project" value="UniProtKB-SubCell"/>
</dbReference>
<dbReference type="RefSeq" id="WP_044219090.1">
    <property type="nucleotide sequence ID" value="NZ_CAKZLC010000187.1"/>
</dbReference>
<evidence type="ECO:0000256" key="1">
    <source>
        <dbReference type="ARBA" id="ARBA00004141"/>
    </source>
</evidence>
<reference evidence="6 7" key="1">
    <citation type="journal article" date="2014" name="Int. J. Syst. Evol. Microbiol.">
        <title>Phaeodactylibacter xiamenensis gen. nov., sp. nov., a member of the family Saprospiraceae isolated from the marine alga Phaeodactylum tricornutum.</title>
        <authorList>
            <person name="Chen Z.Jr."/>
            <person name="Lei X."/>
            <person name="Lai Q."/>
            <person name="Li Y."/>
            <person name="Zhang B."/>
            <person name="Zhang J."/>
            <person name="Zhang H."/>
            <person name="Yang L."/>
            <person name="Zheng W."/>
            <person name="Tian Y."/>
            <person name="Yu Z."/>
            <person name="Xu H.Jr."/>
            <person name="Zheng T."/>
        </authorList>
    </citation>
    <scope>NUCLEOTIDE SEQUENCE [LARGE SCALE GENOMIC DNA]</scope>
    <source>
        <strain evidence="6 7">KD52</strain>
    </source>
</reference>
<evidence type="ECO:0000256" key="2">
    <source>
        <dbReference type="ARBA" id="ARBA00022692"/>
    </source>
</evidence>
<evidence type="ECO:0000256" key="5">
    <source>
        <dbReference type="SAM" id="Phobius"/>
    </source>
</evidence>
<dbReference type="OrthoDB" id="1494630at2"/>
<dbReference type="InterPro" id="IPR032808">
    <property type="entry name" value="DoxX"/>
</dbReference>
<dbReference type="EMBL" id="JPOS01000019">
    <property type="protein sequence ID" value="KGE88414.1"/>
    <property type="molecule type" value="Genomic_DNA"/>
</dbReference>
<keyword evidence="2 5" id="KW-0812">Transmembrane</keyword>
<evidence type="ECO:0000313" key="7">
    <source>
        <dbReference type="Proteomes" id="UP000029736"/>
    </source>
</evidence>
<name>A0A098S773_9BACT</name>
<comment type="caution">
    <text evidence="6">The sequence shown here is derived from an EMBL/GenBank/DDBJ whole genome shotgun (WGS) entry which is preliminary data.</text>
</comment>
<keyword evidence="4 5" id="KW-0472">Membrane</keyword>
<comment type="subcellular location">
    <subcellularLocation>
        <location evidence="1">Membrane</location>
        <topology evidence="1">Multi-pass membrane protein</topology>
    </subcellularLocation>
</comment>
<feature type="transmembrane region" description="Helical" evidence="5">
    <location>
        <begin position="73"/>
        <end position="90"/>
    </location>
</feature>
<protein>
    <submittedName>
        <fullName evidence="6">DoxX family protein</fullName>
    </submittedName>
</protein>
<feature type="transmembrane region" description="Helical" evidence="5">
    <location>
        <begin position="102"/>
        <end position="119"/>
    </location>
</feature>
<keyword evidence="3 5" id="KW-1133">Transmembrane helix</keyword>
<organism evidence="6 7">
    <name type="scientific">Phaeodactylibacter xiamenensis</name>
    <dbReference type="NCBI Taxonomy" id="1524460"/>
    <lineage>
        <taxon>Bacteria</taxon>
        <taxon>Pseudomonadati</taxon>
        <taxon>Bacteroidota</taxon>
        <taxon>Saprospiria</taxon>
        <taxon>Saprospirales</taxon>
        <taxon>Haliscomenobacteraceae</taxon>
        <taxon>Phaeodactylibacter</taxon>
    </lineage>
</organism>
<evidence type="ECO:0000256" key="3">
    <source>
        <dbReference type="ARBA" id="ARBA00022989"/>
    </source>
</evidence>
<feature type="transmembrane region" description="Helical" evidence="5">
    <location>
        <begin position="7"/>
        <end position="28"/>
    </location>
</feature>
<sequence>MKDILDLLGRGLLAFIFLYEAYDSIFYYEATKQKMTAYGLEWHQDLQLLGAIVLLTLGGTLLLIGYRTGLAMFMLLCYWIPVTFIVHAFWLDPEPERRLESIMFMKNIAIVGGLLMVWANGVGKYSIKRLFATTHVPGN</sequence>
<evidence type="ECO:0000256" key="4">
    <source>
        <dbReference type="ARBA" id="ARBA00023136"/>
    </source>
</evidence>
<feature type="transmembrane region" description="Helical" evidence="5">
    <location>
        <begin position="48"/>
        <end position="66"/>
    </location>
</feature>